<evidence type="ECO:0000313" key="9">
    <source>
        <dbReference type="EMBL" id="MDT9592289.1"/>
    </source>
</evidence>
<proteinExistence type="inferred from homology"/>
<keyword evidence="7" id="KW-0503">Monooxygenase</keyword>
<comment type="cofactor">
    <cofactor evidence="1">
        <name>FAD</name>
        <dbReference type="ChEBI" id="CHEBI:57692"/>
    </cofactor>
</comment>
<dbReference type="Proteomes" id="UP001268542">
    <property type="component" value="Unassembled WGS sequence"/>
</dbReference>
<keyword evidence="4" id="KW-0274">FAD</keyword>
<evidence type="ECO:0000256" key="5">
    <source>
        <dbReference type="ARBA" id="ARBA00022857"/>
    </source>
</evidence>
<dbReference type="SUPFAM" id="SSF51905">
    <property type="entry name" value="FAD/NAD(P)-binding domain"/>
    <property type="match status" value="2"/>
</dbReference>
<dbReference type="EC" id="1.14.13.-" evidence="9"/>
<organism evidence="9 10">
    <name type="scientific">Nocardioides imazamoxiresistens</name>
    <dbReference type="NCBI Taxonomy" id="3231893"/>
    <lineage>
        <taxon>Bacteria</taxon>
        <taxon>Bacillati</taxon>
        <taxon>Actinomycetota</taxon>
        <taxon>Actinomycetes</taxon>
        <taxon>Propionibacteriales</taxon>
        <taxon>Nocardioidaceae</taxon>
        <taxon>Nocardioides</taxon>
    </lineage>
</organism>
<dbReference type="InterPro" id="IPR036188">
    <property type="entry name" value="FAD/NAD-bd_sf"/>
</dbReference>
<keyword evidence="10" id="KW-1185">Reference proteome</keyword>
<dbReference type="Pfam" id="PF00743">
    <property type="entry name" value="FMO-like"/>
    <property type="match status" value="1"/>
</dbReference>
<keyword evidence="6 9" id="KW-0560">Oxidoreductase</keyword>
<evidence type="ECO:0000256" key="3">
    <source>
        <dbReference type="ARBA" id="ARBA00022630"/>
    </source>
</evidence>
<keyword evidence="5" id="KW-0521">NADP</keyword>
<evidence type="ECO:0000256" key="6">
    <source>
        <dbReference type="ARBA" id="ARBA00023002"/>
    </source>
</evidence>
<comment type="similarity">
    <text evidence="2">Belongs to the FAD-binding monooxygenase family.</text>
</comment>
<dbReference type="InterPro" id="IPR020946">
    <property type="entry name" value="Flavin_mOase-like"/>
</dbReference>
<dbReference type="RefSeq" id="WP_315731666.1">
    <property type="nucleotide sequence ID" value="NZ_JAVYII010000002.1"/>
</dbReference>
<dbReference type="PANTHER" id="PTHR43098">
    <property type="entry name" value="L-ORNITHINE N(5)-MONOOXYGENASE-RELATED"/>
    <property type="match status" value="1"/>
</dbReference>
<accession>A0ABU3PSX7</accession>
<dbReference type="PRINTS" id="PR00411">
    <property type="entry name" value="PNDRDTASEI"/>
</dbReference>
<evidence type="ECO:0000256" key="8">
    <source>
        <dbReference type="SAM" id="MobiDB-lite"/>
    </source>
</evidence>
<dbReference type="InterPro" id="IPR050775">
    <property type="entry name" value="FAD-binding_Monooxygenases"/>
</dbReference>
<dbReference type="PANTHER" id="PTHR43098:SF3">
    <property type="entry name" value="L-ORNITHINE N(5)-MONOOXYGENASE-RELATED"/>
    <property type="match status" value="1"/>
</dbReference>
<evidence type="ECO:0000256" key="7">
    <source>
        <dbReference type="ARBA" id="ARBA00023033"/>
    </source>
</evidence>
<dbReference type="GO" id="GO:0016491">
    <property type="term" value="F:oxidoreductase activity"/>
    <property type="evidence" value="ECO:0007669"/>
    <property type="project" value="UniProtKB-KW"/>
</dbReference>
<evidence type="ECO:0000256" key="4">
    <source>
        <dbReference type="ARBA" id="ARBA00022827"/>
    </source>
</evidence>
<gene>
    <name evidence="9" type="ORF">RDV89_04385</name>
</gene>
<protein>
    <submittedName>
        <fullName evidence="9">NAD(P)/FAD-dependent oxidoreductase</fullName>
        <ecNumber evidence="9">1.14.13.-</ecNumber>
    </submittedName>
</protein>
<evidence type="ECO:0000256" key="1">
    <source>
        <dbReference type="ARBA" id="ARBA00001974"/>
    </source>
</evidence>
<comment type="caution">
    <text evidence="9">The sequence shown here is derived from an EMBL/GenBank/DDBJ whole genome shotgun (WGS) entry which is preliminary data.</text>
</comment>
<dbReference type="EMBL" id="JAVYII010000002">
    <property type="protein sequence ID" value="MDT9592289.1"/>
    <property type="molecule type" value="Genomic_DNA"/>
</dbReference>
<dbReference type="Gene3D" id="3.50.50.60">
    <property type="entry name" value="FAD/NAD(P)-binding domain"/>
    <property type="match status" value="2"/>
</dbReference>
<reference evidence="9 10" key="1">
    <citation type="submission" date="2023-08" db="EMBL/GenBank/DDBJ databases">
        <title>Nocardioides seae sp. nov., a bacterium isolated from a soil.</title>
        <authorList>
            <person name="Wang X."/>
        </authorList>
    </citation>
    <scope>NUCLEOTIDE SEQUENCE [LARGE SCALE GENOMIC DNA]</scope>
    <source>
        <strain evidence="9 10">YZH12</strain>
    </source>
</reference>
<evidence type="ECO:0000256" key="2">
    <source>
        <dbReference type="ARBA" id="ARBA00010139"/>
    </source>
</evidence>
<sequence length="556" mass="61284">MSETSTATPTDPTDPTDPTARTARTTYDVVVVGAGFSGLYMLHRLRGLGLSAVVLETGEDVGGTWYWNRYPGARCDVESMHYSYSFDPELEQEWEWTEKYPSQPEIHAYLRHVAERHDLRRDIRFRTTVTGARFDEAAGRWRVSTEGETGGELEARFLVTAVGCLSTPKQPEVPGLETFRGEWYHTGAWPEEHVDFSGKRVGVIGTGSSGIQLVPEVARDAASVTVFQRTPNFSVPTRNGPIDPDLVAHVRENYPQIRQEARRSGFGVPLPPPERSALEVSAEERERYLHEQWSKGSVTAVLTSYNDLLVDADANHVAAEFVRDRIREVVDDPEVAEVLCPRDFPFGTKRPCMDTGYYETFNEDHVRLVDLRRTPLESVTPAGVRTSDEEHELDALVLATGFDAMTGALLGMDIRGRDGQRLADKCRDGPTSYLGLAMAGFPNLFTITGPGSPSVLSNMAVAIEQHVEWIAAALEHLESTGTALIEADPASEAEWTDHVRESAAGTLHMEANSWYLGANVPGKPRVFMVYVGGVGVYQDVCDEVAAAGYKGFELSA</sequence>
<feature type="region of interest" description="Disordered" evidence="8">
    <location>
        <begin position="1"/>
        <end position="21"/>
    </location>
</feature>
<name>A0ABU3PSX7_9ACTN</name>
<keyword evidence="3" id="KW-0285">Flavoprotein</keyword>
<evidence type="ECO:0000313" key="10">
    <source>
        <dbReference type="Proteomes" id="UP001268542"/>
    </source>
</evidence>